<evidence type="ECO:0000313" key="3">
    <source>
        <dbReference type="Proteomes" id="UP000003675"/>
    </source>
</evidence>
<dbReference type="Proteomes" id="UP000003675">
    <property type="component" value="Unassembled WGS sequence"/>
</dbReference>
<dbReference type="Proteomes" id="UP000051883">
    <property type="component" value="Unassembled WGS sequence"/>
</dbReference>
<proteinExistence type="predicted"/>
<keyword evidence="4" id="KW-1185">Reference proteome</keyword>
<dbReference type="STRING" id="525309.HMPREF0494_1635"/>
<dbReference type="OrthoDB" id="2314938at2"/>
<evidence type="ECO:0000313" key="2">
    <source>
        <dbReference type="EMBL" id="KRK59692.1"/>
    </source>
</evidence>
<accession>C8P8J1</accession>
<dbReference type="EMBL" id="ACLL01000047">
    <property type="protein sequence ID" value="EEW53205.1"/>
    <property type="molecule type" value="Genomic_DNA"/>
</dbReference>
<dbReference type="AlphaFoldDB" id="C8P8J1"/>
<reference evidence="1 3" key="1">
    <citation type="submission" date="2009-09" db="EMBL/GenBank/DDBJ databases">
        <authorList>
            <person name="Qin X."/>
            <person name="Bachman B."/>
            <person name="Battles P."/>
            <person name="Bell A."/>
            <person name="Bess C."/>
            <person name="Bickham C."/>
            <person name="Chaboub L."/>
            <person name="Chen D."/>
            <person name="Coyle M."/>
            <person name="Deiros D.R."/>
            <person name="Dinh H."/>
            <person name="Forbes L."/>
            <person name="Fowler G."/>
            <person name="Francisco L."/>
            <person name="Fu Q."/>
            <person name="Gubbala S."/>
            <person name="Hale W."/>
            <person name="Han Y."/>
            <person name="Hemphill L."/>
            <person name="Highlander S.K."/>
            <person name="Hirani K."/>
            <person name="Hogues M."/>
            <person name="Jackson L."/>
            <person name="Jakkamsetti A."/>
            <person name="Javaid M."/>
            <person name="Jiang H."/>
            <person name="Korchina V."/>
            <person name="Kovar C."/>
            <person name="Lara F."/>
            <person name="Lee S."/>
            <person name="Mata R."/>
            <person name="Mathew T."/>
            <person name="Moen C."/>
            <person name="Morales K."/>
            <person name="Munidasa M."/>
            <person name="Nazareth L."/>
            <person name="Ngo R."/>
            <person name="Nguyen L."/>
            <person name="Okwuonu G."/>
            <person name="Ongeri F."/>
            <person name="Patil S."/>
            <person name="Petrosino J."/>
            <person name="Pham C."/>
            <person name="Pham P."/>
            <person name="Pu L.-L."/>
            <person name="Puazo M."/>
            <person name="Raj R."/>
            <person name="Reid J."/>
            <person name="Rouhana J."/>
            <person name="Saada N."/>
            <person name="Shang Y."/>
            <person name="Simmons D."/>
            <person name="Thornton R."/>
            <person name="Warren J."/>
            <person name="Weissenberger G."/>
            <person name="Zhang J."/>
            <person name="Zhang L."/>
            <person name="Zhou C."/>
            <person name="Zhu D."/>
            <person name="Muzny D."/>
            <person name="Worley K."/>
            <person name="Gibbs R."/>
        </authorList>
    </citation>
    <scope>NUCLEOTIDE SEQUENCE [LARGE SCALE GENOMIC DNA]</scope>
    <source>
        <strain evidence="1 3">DSM 16041</strain>
    </source>
</reference>
<reference evidence="2 4" key="2">
    <citation type="journal article" date="2015" name="Genome Announc.">
        <title>Expanding the biotechnology potential of lactobacilli through comparative genomics of 213 strains and associated genera.</title>
        <authorList>
            <person name="Sun Z."/>
            <person name="Harris H.M."/>
            <person name="McCann A."/>
            <person name="Guo C."/>
            <person name="Argimon S."/>
            <person name="Zhang W."/>
            <person name="Yang X."/>
            <person name="Jeffery I.B."/>
            <person name="Cooney J.C."/>
            <person name="Kagawa T.F."/>
            <person name="Liu W."/>
            <person name="Song Y."/>
            <person name="Salvetti E."/>
            <person name="Wrobel A."/>
            <person name="Rasinkangas P."/>
            <person name="Parkhill J."/>
            <person name="Rea M.C."/>
            <person name="O'Sullivan O."/>
            <person name="Ritari J."/>
            <person name="Douillard F.P."/>
            <person name="Paul Ross R."/>
            <person name="Yang R."/>
            <person name="Briner A.E."/>
            <person name="Felis G.E."/>
            <person name="de Vos W.M."/>
            <person name="Barrangou R."/>
            <person name="Klaenhammer T.R."/>
            <person name="Caufield P.W."/>
            <person name="Cui Y."/>
            <person name="Zhang H."/>
            <person name="O'Toole P.W."/>
        </authorList>
    </citation>
    <scope>NUCLEOTIDE SEQUENCE [LARGE SCALE GENOMIC DNA]</scope>
    <source>
        <strain evidence="2 4">DSM 16041</strain>
    </source>
</reference>
<dbReference type="HOGENOM" id="CLU_2585161_0_0_9"/>
<gene>
    <name evidence="2" type="ORF">FC31_GL000458</name>
    <name evidence="1" type="ORF">HMPREF0494_1635</name>
</gene>
<dbReference type="eggNOG" id="ENOG5030B8T">
    <property type="taxonomic scope" value="Bacteria"/>
</dbReference>
<evidence type="ECO:0000313" key="4">
    <source>
        <dbReference type="Proteomes" id="UP000051883"/>
    </source>
</evidence>
<comment type="caution">
    <text evidence="1">The sequence shown here is derived from an EMBL/GenBank/DDBJ whole genome shotgun (WGS) entry which is preliminary data.</text>
</comment>
<name>C8P8J1_9LACO</name>
<evidence type="ECO:0000313" key="1">
    <source>
        <dbReference type="EMBL" id="EEW53205.1"/>
    </source>
</evidence>
<dbReference type="PATRIC" id="fig|525309.8.peg.467"/>
<dbReference type="EMBL" id="AZDK01000015">
    <property type="protein sequence ID" value="KRK59692.1"/>
    <property type="molecule type" value="Genomic_DNA"/>
</dbReference>
<protein>
    <submittedName>
        <fullName evidence="1">Uncharacterized protein</fullName>
    </submittedName>
</protein>
<sequence length="80" mass="9340">MSIEKDRAFAEVLRQLSTAELLDRYYQQTPELTDKVLTNKVDSEQLAEGPLTINGVRMNEQDARDYLIMQLVKRSHKEQE</sequence>
<dbReference type="RefSeq" id="WP_007123182.1">
    <property type="nucleotide sequence ID" value="NZ_AZDK01000015.1"/>
</dbReference>
<organism evidence="1 3">
    <name type="scientific">Limosilactobacillus antri DSM 16041</name>
    <dbReference type="NCBI Taxonomy" id="525309"/>
    <lineage>
        <taxon>Bacteria</taxon>
        <taxon>Bacillati</taxon>
        <taxon>Bacillota</taxon>
        <taxon>Bacilli</taxon>
        <taxon>Lactobacillales</taxon>
        <taxon>Lactobacillaceae</taxon>
        <taxon>Limosilactobacillus</taxon>
    </lineage>
</organism>